<gene>
    <name evidence="2" type="ORF">FHR19_000013</name>
</gene>
<evidence type="ECO:0000313" key="2">
    <source>
        <dbReference type="EMBL" id="MBB5696688.1"/>
    </source>
</evidence>
<dbReference type="Proteomes" id="UP000557739">
    <property type="component" value="Unassembled WGS sequence"/>
</dbReference>
<evidence type="ECO:0000313" key="3">
    <source>
        <dbReference type="Proteomes" id="UP000557739"/>
    </source>
</evidence>
<organism evidence="2 3">
    <name type="scientific">Sphingomonas yantingensis</name>
    <dbReference type="NCBI Taxonomy" id="1241761"/>
    <lineage>
        <taxon>Bacteria</taxon>
        <taxon>Pseudomonadati</taxon>
        <taxon>Pseudomonadota</taxon>
        <taxon>Alphaproteobacteria</taxon>
        <taxon>Sphingomonadales</taxon>
        <taxon>Sphingomonadaceae</taxon>
        <taxon>Sphingomonas</taxon>
    </lineage>
</organism>
<comment type="similarity">
    <text evidence="1">Belongs to the BolA/IbaG family.</text>
</comment>
<dbReference type="GO" id="GO:0016226">
    <property type="term" value="P:iron-sulfur cluster assembly"/>
    <property type="evidence" value="ECO:0007669"/>
    <property type="project" value="TreeGrafter"/>
</dbReference>
<evidence type="ECO:0000256" key="1">
    <source>
        <dbReference type="RuleBase" id="RU003860"/>
    </source>
</evidence>
<keyword evidence="3" id="KW-1185">Reference proteome</keyword>
<dbReference type="Gene3D" id="3.30.300.90">
    <property type="entry name" value="BolA-like"/>
    <property type="match status" value="1"/>
</dbReference>
<dbReference type="PIRSF" id="PIRSF003113">
    <property type="entry name" value="BolA"/>
    <property type="match status" value="1"/>
</dbReference>
<dbReference type="PANTHER" id="PTHR46230">
    <property type="match status" value="1"/>
</dbReference>
<dbReference type="RefSeq" id="WP_184023100.1">
    <property type="nucleotide sequence ID" value="NZ_JACIJJ010000001.1"/>
</dbReference>
<dbReference type="InterPro" id="IPR002634">
    <property type="entry name" value="BolA"/>
</dbReference>
<dbReference type="EMBL" id="JACIJJ010000001">
    <property type="protein sequence ID" value="MBB5696688.1"/>
    <property type="molecule type" value="Genomic_DNA"/>
</dbReference>
<dbReference type="SUPFAM" id="SSF82657">
    <property type="entry name" value="BolA-like"/>
    <property type="match status" value="1"/>
</dbReference>
<dbReference type="Pfam" id="PF01722">
    <property type="entry name" value="BolA"/>
    <property type="match status" value="1"/>
</dbReference>
<sequence>MTEPSTAARPPIPQTVADLIAERLTAALSPTHLRVVNESHHHAGHMGDDGTGESHFAVEVESAAFAGLNRVARQRLVNGALAELLATRIHALTMRTRAPGEA</sequence>
<comment type="caution">
    <text evidence="2">The sequence shown here is derived from an EMBL/GenBank/DDBJ whole genome shotgun (WGS) entry which is preliminary data.</text>
</comment>
<reference evidence="2 3" key="1">
    <citation type="submission" date="2020-08" db="EMBL/GenBank/DDBJ databases">
        <title>Genomic Encyclopedia of Type Strains, Phase IV (KMG-IV): sequencing the most valuable type-strain genomes for metagenomic binning, comparative biology and taxonomic classification.</title>
        <authorList>
            <person name="Goeker M."/>
        </authorList>
    </citation>
    <scope>NUCLEOTIDE SEQUENCE [LARGE SCALE GENOMIC DNA]</scope>
    <source>
        <strain evidence="2 3">DSM 27244</strain>
    </source>
</reference>
<dbReference type="AlphaFoldDB" id="A0A7W9EG35"/>
<dbReference type="PANTHER" id="PTHR46230:SF7">
    <property type="entry name" value="BOLA-LIKE PROTEIN 1"/>
    <property type="match status" value="1"/>
</dbReference>
<dbReference type="InterPro" id="IPR036065">
    <property type="entry name" value="BolA-like_sf"/>
</dbReference>
<accession>A0A7W9EG35</accession>
<name>A0A7W9EG35_9SPHN</name>
<protein>
    <submittedName>
        <fullName evidence="2">BolA protein</fullName>
    </submittedName>
</protein>
<proteinExistence type="inferred from homology"/>